<dbReference type="EMBL" id="JAGINW010000001">
    <property type="protein sequence ID" value="MBP2328569.1"/>
    <property type="molecule type" value="Genomic_DNA"/>
</dbReference>
<proteinExistence type="predicted"/>
<gene>
    <name evidence="2" type="ORF">JOF56_008954</name>
</gene>
<dbReference type="SUPFAM" id="SSF52540">
    <property type="entry name" value="P-loop containing nucleoside triphosphate hydrolases"/>
    <property type="match status" value="1"/>
</dbReference>
<dbReference type="SUPFAM" id="SSF48452">
    <property type="entry name" value="TPR-like"/>
    <property type="match status" value="1"/>
</dbReference>
<dbReference type="Proteomes" id="UP001519332">
    <property type="component" value="Unassembled WGS sequence"/>
</dbReference>
<dbReference type="RefSeq" id="WP_209645539.1">
    <property type="nucleotide sequence ID" value="NZ_JAGINW010000001.1"/>
</dbReference>
<dbReference type="Gene3D" id="1.25.40.10">
    <property type="entry name" value="Tetratricopeptide repeat domain"/>
    <property type="match status" value="2"/>
</dbReference>
<feature type="domain" description="ORC1/DEAH AAA+ ATPase" evidence="1">
    <location>
        <begin position="36"/>
        <end position="132"/>
    </location>
</feature>
<protein>
    <submittedName>
        <fullName evidence="2">ATPase</fullName>
    </submittedName>
</protein>
<dbReference type="Pfam" id="PF13401">
    <property type="entry name" value="AAA_22"/>
    <property type="match status" value="1"/>
</dbReference>
<evidence type="ECO:0000313" key="3">
    <source>
        <dbReference type="Proteomes" id="UP001519332"/>
    </source>
</evidence>
<dbReference type="InterPro" id="IPR049945">
    <property type="entry name" value="AAA_22"/>
</dbReference>
<sequence>MTPTSSRRPKNNLPAEVTSFVDRRREVAETKRVLRRRRLLTVTGVAGVGKTRLVLRAAAQLREEFPDGIWLVELAGLTDDKLLPQTVADVLGLQDQSARSTVDILFDYLRDKQLLLVLDNCEHLVDTSAILADALLGAAPELRILATSRQALGTTGEYLLEVPPLPVPDLRHVTSSSTPYAAVRLFAERAATAMPGFRVDATNHEVVAQICDRLDGIPLAIELAAVRVRAMSIRQMLARLGDYFEFLAGGSRVSAPRVQTLRRAIDWSFDLCSASERALWVRACVFADGFDLDAAEVICSCQEVARETVLDLVAGLVDKSVLIRMDHGDPARYRMPEPIRQYGEERLAPSGLRTALRARHRNHYRHLIENATREWLGPNEVEWLVRLQREHANIRAALEFCLTTPGEAQAGLEIAAAPWTYLILTGSHREGRHWLDQALELSQEPSSARANALWTGGWIALQQADVAAGQSMVEESRALAQRLHDESAFAHATRISGMAAFYQNDLQRAVTLLEDALTHHHAAGDLAGVWIALLQLTVATAVADDPERAVAFGEECLALSETRAHLSRSWALWSLGFVKWLTGDRQQAGKLIRESLRLGRFHNQWGIAHSLEILAWIAAAEGDDEHAARLLGTARKVWKSVGTPMAGLTHLAPSHAQCVKRARRALGNEKFAAAFHKGTRLTLDEVIEATT</sequence>
<dbReference type="Gene3D" id="3.40.50.300">
    <property type="entry name" value="P-loop containing nucleotide triphosphate hydrolases"/>
    <property type="match status" value="1"/>
</dbReference>
<dbReference type="PANTHER" id="PTHR47691">
    <property type="entry name" value="REGULATOR-RELATED"/>
    <property type="match status" value="1"/>
</dbReference>
<name>A0ABS4TX50_9PSEU</name>
<dbReference type="PANTHER" id="PTHR47691:SF3">
    <property type="entry name" value="HTH-TYPE TRANSCRIPTIONAL REGULATOR RV0890C-RELATED"/>
    <property type="match status" value="1"/>
</dbReference>
<evidence type="ECO:0000313" key="2">
    <source>
        <dbReference type="EMBL" id="MBP2328569.1"/>
    </source>
</evidence>
<keyword evidence="3" id="KW-1185">Reference proteome</keyword>
<reference evidence="2 3" key="1">
    <citation type="submission" date="2021-03" db="EMBL/GenBank/DDBJ databases">
        <title>Sequencing the genomes of 1000 actinobacteria strains.</title>
        <authorList>
            <person name="Klenk H.-P."/>
        </authorList>
    </citation>
    <scope>NUCLEOTIDE SEQUENCE [LARGE SCALE GENOMIC DNA]</scope>
    <source>
        <strain evidence="2 3">DSM 46670</strain>
    </source>
</reference>
<organism evidence="2 3">
    <name type="scientific">Kibdelosporangium banguiense</name>
    <dbReference type="NCBI Taxonomy" id="1365924"/>
    <lineage>
        <taxon>Bacteria</taxon>
        <taxon>Bacillati</taxon>
        <taxon>Actinomycetota</taxon>
        <taxon>Actinomycetes</taxon>
        <taxon>Pseudonocardiales</taxon>
        <taxon>Pseudonocardiaceae</taxon>
        <taxon>Kibdelosporangium</taxon>
    </lineage>
</organism>
<evidence type="ECO:0000259" key="1">
    <source>
        <dbReference type="Pfam" id="PF13401"/>
    </source>
</evidence>
<accession>A0ABS4TX50</accession>
<dbReference type="InterPro" id="IPR027417">
    <property type="entry name" value="P-loop_NTPase"/>
</dbReference>
<dbReference type="PRINTS" id="PR00364">
    <property type="entry name" value="DISEASERSIST"/>
</dbReference>
<comment type="caution">
    <text evidence="2">The sequence shown here is derived from an EMBL/GenBank/DDBJ whole genome shotgun (WGS) entry which is preliminary data.</text>
</comment>
<dbReference type="InterPro" id="IPR011990">
    <property type="entry name" value="TPR-like_helical_dom_sf"/>
</dbReference>